<evidence type="ECO:0000256" key="7">
    <source>
        <dbReference type="SAM" id="MobiDB-lite"/>
    </source>
</evidence>
<name>A0AAV6HPK3_9ERIC</name>
<comment type="caution">
    <text evidence="10">The sequence shown here is derived from an EMBL/GenBank/DDBJ whole genome shotgun (WGS) entry which is preliminary data.</text>
</comment>
<dbReference type="InterPro" id="IPR018501">
    <property type="entry name" value="DDT_dom"/>
</dbReference>
<evidence type="ECO:0000256" key="3">
    <source>
        <dbReference type="ARBA" id="ARBA00022771"/>
    </source>
</evidence>
<dbReference type="Pfam" id="PF24294">
    <property type="entry name" value="Chromo_PTM"/>
    <property type="match status" value="1"/>
</dbReference>
<proteinExistence type="predicted"/>
<dbReference type="InterPro" id="IPR001965">
    <property type="entry name" value="Znf_PHD"/>
</dbReference>
<dbReference type="PANTHER" id="PTHR46508">
    <property type="entry name" value="PHD FINGER FAMILY PROTEIN"/>
    <property type="match status" value="1"/>
</dbReference>
<dbReference type="Pfam" id="PF00628">
    <property type="entry name" value="PHD"/>
    <property type="match status" value="1"/>
</dbReference>
<comment type="subcellular location">
    <subcellularLocation>
        <location evidence="1">Nucleus</location>
    </subcellularLocation>
</comment>
<dbReference type="InterPro" id="IPR011011">
    <property type="entry name" value="Znf_FYVE_PHD"/>
</dbReference>
<evidence type="ECO:0000259" key="8">
    <source>
        <dbReference type="PROSITE" id="PS50016"/>
    </source>
</evidence>
<dbReference type="PROSITE" id="PS01359">
    <property type="entry name" value="ZF_PHD_1"/>
    <property type="match status" value="2"/>
</dbReference>
<sequence>MEPEERRPERRGRKRRRVDSQNASVDGQEKRQVNETRSKALVGRYVRKEFEGSGVFLGKIVYYDSGLYRVEYEDGDCEDLESSEVREFLVGDNDFDGGLMLRKKKLEEVIAKKDVKAADMVVEGKVAGLMSVEVCSVSGFGNDDAKEIDAVQVDGDADSSSDSCEHALDRDSSLEVDAPAVLPPQLPASSGTIGVPEESVSHLFSVYCFLRSFSIQLFLSPFGLDDFVGSLNCLVPNTLLDAIHVALMRVLRRHLEILSSNGSELASKCLRLNDWSLLDTLTWPVYLAQYLMVMGYTNGPEWKGFYIDVFEKDYCTLSVSLKLMILQILSDDVLESDELRAEIDMREEAEVGIDSDAVANVASETGPRRVHPRYSKTSACKNKEAVEIIAETHGTRSTCYSSSLGVHGNEMEVDADIAHDGNVDECRLCGMDGTLLCCDGCPSAFHSRCIGVTKMFIPEGDWYCPECTINKTGPAITRGTSLRGAEVFGIDSLKISINSDPCLRYYHHNDIPNVLQALCSSVQHAVLYSEICKEILQYWDIPKETVPLAEAFEMGKRSADEDGECSLPSLPFLGKESCKGKDVVESENLASCVTGDSAAHAVVSCLENSGEEPGFNRSLLDTMPQTEHPGQQRSGDTATKAVSCLSNTGYSLKTIADLSLSSGLVSQQVDPSSLSQQCITGTSSSTELGICSSGNSNRGYGGKVNGICVAVNMSSQIKEYRGCVGGIGCTKLSDHCLYTGSHFKSQVYVNNYVHGDFAASAAANLAILLAEENRGSESHGSDARRKAVSANNSLQLKAFSSAAIRFFWPNPEKKLVEVPRERCGWCLSCQASVSSRRGCLLNAAASNAIKGAMKILSGLRLVSNVEGSLYGIAMYVMFLEESLCGLTGGSFRSAMYRKQWRKQLEQASTCSAIKTLLLKLEENIRIVALSGDWAKLVDKGPVESSAIQSAICAAGLTRKRRPSVRRGRKSSAVSDISSEDSLDSSSDFNWWRGGLLSKKILQRGVLPFPVIKKAARLGGCRKIPGVCYTEDSEIPKRSRQFIWRAAVEMSKNASQLALQVRYLDFHVRWGDLVRPEQNVQDGKGAETEASAFRNASVCDKKTMKDKVIYGVAFGNQKHLPSRVMKSIINIDKGEDGKEKYWFSETLVPLYLIKQYEEKEDKVLPPLAENPVNVLSDLQRLQLKASRKDIFSYLSLKRDNLDKCYCASCQLDVLLRKSVKCSACGGWYHAAAVELEESEIFEVAGFRCCRCRRVKLPSCPYSDPESNAMVTAKGFHRAPNMGNSIAEQDYGIFSGQYKELESNSPVLPENEGILCAPEEDSLLFSLSSDQQFREHDPEMDFEWNTITTAASGTGPQKLPIRRHMKSERNGDYPTTGELSTPIEPNNLLNPGDESLSPKLEWDVSENVFFEDGVAFDWEGLNYEDMEFEPQTYFSFTELLASDDGGQVGQGDDASGDILDMNYQQEPTISVGPTGDTLPCQICSEPLPDLPCQICGTWVHIHCSQLVEQSSWEGGNWRCGQCQEWR</sequence>
<dbReference type="Proteomes" id="UP000823749">
    <property type="component" value="Chromosome 13"/>
</dbReference>
<dbReference type="Gene3D" id="3.30.40.10">
    <property type="entry name" value="Zinc/RING finger domain, C3HC4 (zinc finger)"/>
    <property type="match status" value="1"/>
</dbReference>
<dbReference type="Pfam" id="PF21743">
    <property type="entry name" value="PTM_DIR17_Tudor"/>
    <property type="match status" value="1"/>
</dbReference>
<feature type="region of interest" description="Disordered" evidence="7">
    <location>
        <begin position="1365"/>
        <end position="1387"/>
    </location>
</feature>
<dbReference type="PROSITE" id="PS50827">
    <property type="entry name" value="DDT"/>
    <property type="match status" value="1"/>
</dbReference>
<dbReference type="Pfam" id="PF02791">
    <property type="entry name" value="DDT"/>
    <property type="match status" value="1"/>
</dbReference>
<dbReference type="GO" id="GO:0005634">
    <property type="term" value="C:nucleus"/>
    <property type="evidence" value="ECO:0007669"/>
    <property type="project" value="UniProtKB-SubCell"/>
</dbReference>
<evidence type="ECO:0008006" key="12">
    <source>
        <dbReference type="Google" id="ProtNLM"/>
    </source>
</evidence>
<evidence type="ECO:0000256" key="2">
    <source>
        <dbReference type="ARBA" id="ARBA00022723"/>
    </source>
</evidence>
<dbReference type="SUPFAM" id="SSF57903">
    <property type="entry name" value="FYVE/PHD zinc finger"/>
    <property type="match status" value="3"/>
</dbReference>
<gene>
    <name evidence="10" type="ORF">RHGRI_036655</name>
</gene>
<feature type="domain" description="PHD-type" evidence="8">
    <location>
        <begin position="423"/>
        <end position="470"/>
    </location>
</feature>
<dbReference type="InterPro" id="IPR028942">
    <property type="entry name" value="WHIM1_dom"/>
</dbReference>
<dbReference type="InterPro" id="IPR019787">
    <property type="entry name" value="Znf_PHD-finger"/>
</dbReference>
<dbReference type="InterPro" id="IPR013083">
    <property type="entry name" value="Znf_RING/FYVE/PHD"/>
</dbReference>
<dbReference type="GO" id="GO:0008270">
    <property type="term" value="F:zinc ion binding"/>
    <property type="evidence" value="ECO:0007669"/>
    <property type="project" value="UniProtKB-KW"/>
</dbReference>
<keyword evidence="4" id="KW-0862">Zinc</keyword>
<keyword evidence="11" id="KW-1185">Reference proteome</keyword>
<keyword evidence="2" id="KW-0479">Metal-binding</keyword>
<evidence type="ECO:0000256" key="6">
    <source>
        <dbReference type="PROSITE-ProRule" id="PRU00146"/>
    </source>
</evidence>
<feature type="region of interest" description="Disordered" evidence="7">
    <location>
        <begin position="1"/>
        <end position="33"/>
    </location>
</feature>
<evidence type="ECO:0000313" key="11">
    <source>
        <dbReference type="Proteomes" id="UP000823749"/>
    </source>
</evidence>
<evidence type="ECO:0000313" key="10">
    <source>
        <dbReference type="EMBL" id="KAG5515680.1"/>
    </source>
</evidence>
<dbReference type="Pfam" id="PF15612">
    <property type="entry name" value="WHIM1"/>
    <property type="match status" value="1"/>
</dbReference>
<keyword evidence="5" id="KW-0539">Nucleus</keyword>
<dbReference type="EMBL" id="JACTNZ010000013">
    <property type="protein sequence ID" value="KAG5515680.1"/>
    <property type="molecule type" value="Genomic_DNA"/>
</dbReference>
<dbReference type="SMART" id="SM00249">
    <property type="entry name" value="PHD"/>
    <property type="match status" value="3"/>
</dbReference>
<accession>A0AAV6HPK3</accession>
<feature type="compositionally biased region" description="Polar residues" evidence="7">
    <location>
        <begin position="1375"/>
        <end position="1387"/>
    </location>
</feature>
<dbReference type="CDD" id="cd15532">
    <property type="entry name" value="PHD2_CHD_II"/>
    <property type="match status" value="1"/>
</dbReference>
<evidence type="ECO:0000256" key="4">
    <source>
        <dbReference type="ARBA" id="ARBA00022833"/>
    </source>
</evidence>
<dbReference type="CDD" id="cd20401">
    <property type="entry name" value="Tudor_AtPTM-like"/>
    <property type="match status" value="1"/>
</dbReference>
<evidence type="ECO:0000259" key="9">
    <source>
        <dbReference type="PROSITE" id="PS50827"/>
    </source>
</evidence>
<dbReference type="InterPro" id="IPR019786">
    <property type="entry name" value="Zinc_finger_PHD-type_CS"/>
</dbReference>
<dbReference type="CDD" id="cd15489">
    <property type="entry name" value="PHD_SF"/>
    <property type="match status" value="2"/>
</dbReference>
<dbReference type="InterPro" id="IPR056618">
    <property type="entry name" value="Chromo_PTM"/>
</dbReference>
<keyword evidence="3 6" id="KW-0863">Zinc-finger</keyword>
<dbReference type="PROSITE" id="PS50016">
    <property type="entry name" value="ZF_PHD_2"/>
    <property type="match status" value="1"/>
</dbReference>
<dbReference type="SMART" id="SM00571">
    <property type="entry name" value="DDT"/>
    <property type="match status" value="1"/>
</dbReference>
<organism evidence="10 11">
    <name type="scientific">Rhododendron griersonianum</name>
    <dbReference type="NCBI Taxonomy" id="479676"/>
    <lineage>
        <taxon>Eukaryota</taxon>
        <taxon>Viridiplantae</taxon>
        <taxon>Streptophyta</taxon>
        <taxon>Embryophyta</taxon>
        <taxon>Tracheophyta</taxon>
        <taxon>Spermatophyta</taxon>
        <taxon>Magnoliopsida</taxon>
        <taxon>eudicotyledons</taxon>
        <taxon>Gunneridae</taxon>
        <taxon>Pentapetalae</taxon>
        <taxon>asterids</taxon>
        <taxon>Ericales</taxon>
        <taxon>Ericaceae</taxon>
        <taxon>Ericoideae</taxon>
        <taxon>Rhodoreae</taxon>
        <taxon>Rhododendron</taxon>
    </lineage>
</organism>
<protein>
    <recommendedName>
        <fullName evidence="12">DDT domain-containing protein PTM</fullName>
    </recommendedName>
</protein>
<dbReference type="InterPro" id="IPR047365">
    <property type="entry name" value="Tudor_AtPTM-like"/>
</dbReference>
<dbReference type="PANTHER" id="PTHR46508:SF1">
    <property type="entry name" value="PHD FINGER FAMILY PROTEIN"/>
    <property type="match status" value="1"/>
</dbReference>
<evidence type="ECO:0000256" key="5">
    <source>
        <dbReference type="ARBA" id="ARBA00023242"/>
    </source>
</evidence>
<evidence type="ECO:0000256" key="1">
    <source>
        <dbReference type="ARBA" id="ARBA00004123"/>
    </source>
</evidence>
<reference evidence="10 11" key="1">
    <citation type="submission" date="2020-08" db="EMBL/GenBank/DDBJ databases">
        <title>Plant Genome Project.</title>
        <authorList>
            <person name="Zhang R.-G."/>
        </authorList>
    </citation>
    <scope>NUCLEOTIDE SEQUENCE [LARGE SCALE GENOMIC DNA]</scope>
    <source>
        <strain evidence="10">WSP0</strain>
        <tissue evidence="10">Leaf</tissue>
    </source>
</reference>
<dbReference type="GO" id="GO:0000785">
    <property type="term" value="C:chromatin"/>
    <property type="evidence" value="ECO:0007669"/>
    <property type="project" value="UniProtKB-ARBA"/>
</dbReference>
<feature type="domain" description="DDT" evidence="9">
    <location>
        <begin position="197"/>
        <end position="257"/>
    </location>
</feature>